<dbReference type="SMART" id="SM01085">
    <property type="entry name" value="CK_II_beta"/>
    <property type="match status" value="1"/>
</dbReference>
<protein>
    <recommendedName>
        <fullName evidence="2 5">Casein kinase II subunit beta</fullName>
        <shortName evidence="5">CK II beta</shortName>
    </recommendedName>
</protein>
<dbReference type="FunFam" id="1.10.1820.10:FF:000001">
    <property type="entry name" value="Casein kinase II subunit beta"/>
    <property type="match status" value="1"/>
</dbReference>
<dbReference type="InterPro" id="IPR016149">
    <property type="entry name" value="Casein_kin_II_reg-sub_N"/>
</dbReference>
<evidence type="ECO:0000313" key="8">
    <source>
        <dbReference type="Proteomes" id="UP001165289"/>
    </source>
</evidence>
<proteinExistence type="inferred from homology"/>
<dbReference type="Proteomes" id="UP001165289">
    <property type="component" value="Unassembled WGS sequence"/>
</dbReference>
<keyword evidence="6" id="KW-0812">Transmembrane</keyword>
<keyword evidence="4" id="KW-0879">Wnt signaling pathway</keyword>
<evidence type="ECO:0000256" key="5">
    <source>
        <dbReference type="RuleBase" id="RU361268"/>
    </source>
</evidence>
<evidence type="ECO:0000256" key="3">
    <source>
        <dbReference type="ARBA" id="ARBA00022553"/>
    </source>
</evidence>
<dbReference type="GO" id="GO:0005956">
    <property type="term" value="C:protein kinase CK2 complex"/>
    <property type="evidence" value="ECO:0007669"/>
    <property type="project" value="UniProtKB-UniRule"/>
</dbReference>
<evidence type="ECO:0000313" key="7">
    <source>
        <dbReference type="EMBL" id="KAI6659287.1"/>
    </source>
</evidence>
<dbReference type="GO" id="GO:0019887">
    <property type="term" value="F:protein kinase regulator activity"/>
    <property type="evidence" value="ECO:0007669"/>
    <property type="project" value="InterPro"/>
</dbReference>
<dbReference type="PRINTS" id="PR00472">
    <property type="entry name" value="CASNKINASEII"/>
</dbReference>
<keyword evidence="7" id="KW-0808">Transferase</keyword>
<dbReference type="AlphaFoldDB" id="A0AAV7KCQ6"/>
<feature type="transmembrane region" description="Helical" evidence="6">
    <location>
        <begin position="178"/>
        <end position="200"/>
    </location>
</feature>
<comment type="subunit">
    <text evidence="5">Tetramer of two alpha and two beta subunits.</text>
</comment>
<dbReference type="Pfam" id="PF01214">
    <property type="entry name" value="CK_II_beta"/>
    <property type="match status" value="1"/>
</dbReference>
<dbReference type="GO" id="GO:0016301">
    <property type="term" value="F:kinase activity"/>
    <property type="evidence" value="ECO:0007669"/>
    <property type="project" value="UniProtKB-KW"/>
</dbReference>
<dbReference type="Gene3D" id="2.20.25.20">
    <property type="match status" value="1"/>
</dbReference>
<keyword evidence="6" id="KW-1133">Transmembrane helix</keyword>
<accession>A0AAV7KCQ6</accession>
<comment type="caution">
    <text evidence="7">The sequence shown here is derived from an EMBL/GenBank/DDBJ whole genome shotgun (WGS) entry which is preliminary data.</text>
</comment>
<organism evidence="7 8">
    <name type="scientific">Oopsacas minuta</name>
    <dbReference type="NCBI Taxonomy" id="111878"/>
    <lineage>
        <taxon>Eukaryota</taxon>
        <taxon>Metazoa</taxon>
        <taxon>Porifera</taxon>
        <taxon>Hexactinellida</taxon>
        <taxon>Hexasterophora</taxon>
        <taxon>Lyssacinosida</taxon>
        <taxon>Leucopsacidae</taxon>
        <taxon>Oopsacas</taxon>
    </lineage>
</organism>
<reference evidence="7 8" key="1">
    <citation type="journal article" date="2023" name="BMC Biol.">
        <title>The compact genome of the sponge Oopsacas minuta (Hexactinellida) is lacking key metazoan core genes.</title>
        <authorList>
            <person name="Santini S."/>
            <person name="Schenkelaars Q."/>
            <person name="Jourda C."/>
            <person name="Duchesne M."/>
            <person name="Belahbib H."/>
            <person name="Rocher C."/>
            <person name="Selva M."/>
            <person name="Riesgo A."/>
            <person name="Vervoort M."/>
            <person name="Leys S.P."/>
            <person name="Kodjabachian L."/>
            <person name="Le Bivic A."/>
            <person name="Borchiellini C."/>
            <person name="Claverie J.M."/>
            <person name="Renard E."/>
        </authorList>
    </citation>
    <scope>NUCLEOTIDE SEQUENCE [LARGE SCALE GENOMIC DNA]</scope>
    <source>
        <strain evidence="7">SPO-2</strain>
    </source>
</reference>
<dbReference type="Gene3D" id="1.10.1820.10">
    <property type="entry name" value="protein kinase ck2 holoenzyme, chain C, domain 1"/>
    <property type="match status" value="1"/>
</dbReference>
<gene>
    <name evidence="7" type="ORF">LOD99_14958</name>
</gene>
<evidence type="ECO:0000256" key="4">
    <source>
        <dbReference type="ARBA" id="ARBA00022687"/>
    </source>
</evidence>
<dbReference type="InterPro" id="IPR000704">
    <property type="entry name" value="Casein_kinase_II_reg-sub"/>
</dbReference>
<dbReference type="GO" id="GO:0016055">
    <property type="term" value="P:Wnt signaling pathway"/>
    <property type="evidence" value="ECO:0007669"/>
    <property type="project" value="UniProtKB-KW"/>
</dbReference>
<keyword evidence="6" id="KW-0472">Membrane</keyword>
<comment type="similarity">
    <text evidence="1 5">Belongs to the casein kinase 2 subunit beta family.</text>
</comment>
<evidence type="ECO:0000256" key="1">
    <source>
        <dbReference type="ARBA" id="ARBA00006941"/>
    </source>
</evidence>
<dbReference type="InterPro" id="IPR035991">
    <property type="entry name" value="Casein_kinase_II_beta-like"/>
</dbReference>
<dbReference type="EMBL" id="JAKMXF010000066">
    <property type="protein sequence ID" value="KAI6659287.1"/>
    <property type="molecule type" value="Genomic_DNA"/>
</dbReference>
<sequence length="202" mass="23539">MSSSEEVSWITWFCGLRGNEFFCEVDEDYIQDKFNLTGLSEQVPHYRQALDMILDLEPDDELEENQNDVVEQAAEMLYGLIHARYILTNRGLAQMIEKYQNGDFGHCSRVFCDNQPVLPIGLSDIPNEAMVKLYCPKCQDVYNPKSSRHHHIDGCFFGTTFPHMLFMVRIIFRNFTQYFLSFVTNTIPLIVIVFLMLLWAND</sequence>
<keyword evidence="8" id="KW-1185">Reference proteome</keyword>
<dbReference type="FunFam" id="2.20.25.20:FF:000002">
    <property type="entry name" value="Casein kinase II subunit beta"/>
    <property type="match status" value="1"/>
</dbReference>
<dbReference type="PANTHER" id="PTHR11740">
    <property type="entry name" value="CASEIN KINASE II SUBUNIT BETA"/>
    <property type="match status" value="1"/>
</dbReference>
<evidence type="ECO:0000256" key="2">
    <source>
        <dbReference type="ARBA" id="ARBA00017775"/>
    </source>
</evidence>
<keyword evidence="7" id="KW-0418">Kinase</keyword>
<dbReference type="PANTHER" id="PTHR11740:SF0">
    <property type="entry name" value="CASEIN KINASE II SUBUNIT BETA"/>
    <property type="match status" value="1"/>
</dbReference>
<keyword evidence="3" id="KW-0597">Phosphoprotein</keyword>
<dbReference type="SUPFAM" id="SSF57798">
    <property type="entry name" value="Casein kinase II beta subunit"/>
    <property type="match status" value="1"/>
</dbReference>
<dbReference type="GO" id="GO:0005737">
    <property type="term" value="C:cytoplasm"/>
    <property type="evidence" value="ECO:0007669"/>
    <property type="project" value="TreeGrafter"/>
</dbReference>
<name>A0AAV7KCQ6_9METZ</name>
<evidence type="ECO:0000256" key="6">
    <source>
        <dbReference type="SAM" id="Phobius"/>
    </source>
</evidence>